<keyword evidence="7 11" id="KW-0520">NAD</keyword>
<evidence type="ECO:0000256" key="5">
    <source>
        <dbReference type="ARBA" id="ARBA00013189"/>
    </source>
</evidence>
<protein>
    <recommendedName>
        <fullName evidence="6 11">UDP-glucose 4-epimerase</fullName>
        <ecNumber evidence="5 11">5.1.3.2</ecNumber>
    </recommendedName>
</protein>
<keyword evidence="8" id="KW-0299">Galactose metabolism</keyword>
<evidence type="ECO:0000256" key="3">
    <source>
        <dbReference type="ARBA" id="ARBA00004947"/>
    </source>
</evidence>
<keyword evidence="14" id="KW-1185">Reference proteome</keyword>
<comment type="pathway">
    <text evidence="3 11">Carbohydrate metabolism; galactose metabolism.</text>
</comment>
<evidence type="ECO:0000256" key="1">
    <source>
        <dbReference type="ARBA" id="ARBA00000083"/>
    </source>
</evidence>
<evidence type="ECO:0000256" key="7">
    <source>
        <dbReference type="ARBA" id="ARBA00023027"/>
    </source>
</evidence>
<dbReference type="NCBIfam" id="TIGR01179">
    <property type="entry name" value="galE"/>
    <property type="match status" value="1"/>
</dbReference>
<evidence type="ECO:0000313" key="14">
    <source>
        <dbReference type="Proteomes" id="UP001597497"/>
    </source>
</evidence>
<dbReference type="PANTHER" id="PTHR43725">
    <property type="entry name" value="UDP-GLUCOSE 4-EPIMERASE"/>
    <property type="match status" value="1"/>
</dbReference>
<evidence type="ECO:0000256" key="4">
    <source>
        <dbReference type="ARBA" id="ARBA00007637"/>
    </source>
</evidence>
<evidence type="ECO:0000256" key="2">
    <source>
        <dbReference type="ARBA" id="ARBA00001911"/>
    </source>
</evidence>
<dbReference type="Gene3D" id="3.40.50.720">
    <property type="entry name" value="NAD(P)-binding Rossmann-like Domain"/>
    <property type="match status" value="1"/>
</dbReference>
<gene>
    <name evidence="13" type="primary">galE</name>
    <name evidence="13" type="ORF">ACFSUC_02025</name>
</gene>
<organism evidence="13 14">
    <name type="scientific">Marinicrinis sediminis</name>
    <dbReference type="NCBI Taxonomy" id="1652465"/>
    <lineage>
        <taxon>Bacteria</taxon>
        <taxon>Bacillati</taxon>
        <taxon>Bacillota</taxon>
        <taxon>Bacilli</taxon>
        <taxon>Bacillales</taxon>
        <taxon>Paenibacillaceae</taxon>
    </lineage>
</organism>
<evidence type="ECO:0000256" key="10">
    <source>
        <dbReference type="ARBA" id="ARBA00023277"/>
    </source>
</evidence>
<dbReference type="SUPFAM" id="SSF51735">
    <property type="entry name" value="NAD(P)-binding Rossmann-fold domains"/>
    <property type="match status" value="1"/>
</dbReference>
<proteinExistence type="inferred from homology"/>
<evidence type="ECO:0000259" key="12">
    <source>
        <dbReference type="Pfam" id="PF01370"/>
    </source>
</evidence>
<dbReference type="EC" id="5.1.3.2" evidence="5 11"/>
<dbReference type="GO" id="GO:0003978">
    <property type="term" value="F:UDP-glucose 4-epimerase activity"/>
    <property type="evidence" value="ECO:0007669"/>
    <property type="project" value="UniProtKB-EC"/>
</dbReference>
<comment type="catalytic activity">
    <reaction evidence="1 11">
        <text>UDP-alpha-D-glucose = UDP-alpha-D-galactose</text>
        <dbReference type="Rhea" id="RHEA:22168"/>
        <dbReference type="ChEBI" id="CHEBI:58885"/>
        <dbReference type="ChEBI" id="CHEBI:66914"/>
        <dbReference type="EC" id="5.1.3.2"/>
    </reaction>
</comment>
<dbReference type="PANTHER" id="PTHR43725:SF53">
    <property type="entry name" value="UDP-ARABINOSE 4-EPIMERASE 1"/>
    <property type="match status" value="1"/>
</dbReference>
<accession>A0ABW5R5L6</accession>
<evidence type="ECO:0000256" key="6">
    <source>
        <dbReference type="ARBA" id="ARBA00018569"/>
    </source>
</evidence>
<dbReference type="Gene3D" id="3.90.25.10">
    <property type="entry name" value="UDP-galactose 4-epimerase, domain 1"/>
    <property type="match status" value="1"/>
</dbReference>
<dbReference type="Pfam" id="PF01370">
    <property type="entry name" value="Epimerase"/>
    <property type="match status" value="1"/>
</dbReference>
<comment type="subunit">
    <text evidence="11">Homodimer.</text>
</comment>
<dbReference type="InterPro" id="IPR005886">
    <property type="entry name" value="UDP_G4E"/>
</dbReference>
<reference evidence="14" key="1">
    <citation type="journal article" date="2019" name="Int. J. Syst. Evol. Microbiol.">
        <title>The Global Catalogue of Microorganisms (GCM) 10K type strain sequencing project: providing services to taxonomists for standard genome sequencing and annotation.</title>
        <authorList>
            <consortium name="The Broad Institute Genomics Platform"/>
            <consortium name="The Broad Institute Genome Sequencing Center for Infectious Disease"/>
            <person name="Wu L."/>
            <person name="Ma J."/>
        </authorList>
    </citation>
    <scope>NUCLEOTIDE SEQUENCE [LARGE SCALE GENOMIC DNA]</scope>
    <source>
        <strain evidence="14">KCTC 33676</strain>
    </source>
</reference>
<evidence type="ECO:0000256" key="11">
    <source>
        <dbReference type="RuleBase" id="RU366046"/>
    </source>
</evidence>
<sequence>MKVLVTGGAGYIGSHTVAALLERGEQVVVYDHLETGHREAVPDSALFVEGDIRDVQKLEQTMKDYEVDAVIHFAAYSLVGESMQNPGKYYENNVYGTKCLLEAMVRQQVKRIVFSSTAAVYGEPVQIPIHEDDPIVPTNAYGETKLTMERMMRWYETAHGIHFISLRYFNAAGAHASGEIGEDHQPETHLIPLVLQTALGQRSHISIFGEDYPTEDGTCIRDYIHVSDLADAHILALDALRSQSRSGIYNLGNGQGFSVKQVIETAREVTGRDIPARMEDRRAGDPAVLVASSEKARNELGWKPSRTDLREVLASAWEWHVHHPQGYASPSLIRKGGESS</sequence>
<comment type="similarity">
    <text evidence="4 11">Belongs to the NAD(P)-dependent epimerase/dehydratase family.</text>
</comment>
<evidence type="ECO:0000256" key="8">
    <source>
        <dbReference type="ARBA" id="ARBA00023144"/>
    </source>
</evidence>
<evidence type="ECO:0000313" key="13">
    <source>
        <dbReference type="EMBL" id="MFD2670382.1"/>
    </source>
</evidence>
<dbReference type="CDD" id="cd05247">
    <property type="entry name" value="UDP_G4E_1_SDR_e"/>
    <property type="match status" value="1"/>
</dbReference>
<comment type="cofactor">
    <cofactor evidence="2 11">
        <name>NAD(+)</name>
        <dbReference type="ChEBI" id="CHEBI:57540"/>
    </cofactor>
</comment>
<dbReference type="Proteomes" id="UP001597497">
    <property type="component" value="Unassembled WGS sequence"/>
</dbReference>
<keyword evidence="9 11" id="KW-0413">Isomerase</keyword>
<keyword evidence="10 11" id="KW-0119">Carbohydrate metabolism</keyword>
<name>A0ABW5R5L6_9BACL</name>
<dbReference type="EMBL" id="JBHUMM010000002">
    <property type="protein sequence ID" value="MFD2670382.1"/>
    <property type="molecule type" value="Genomic_DNA"/>
</dbReference>
<feature type="domain" description="NAD-dependent epimerase/dehydratase" evidence="12">
    <location>
        <begin position="3"/>
        <end position="252"/>
    </location>
</feature>
<dbReference type="InterPro" id="IPR001509">
    <property type="entry name" value="Epimerase_deHydtase"/>
</dbReference>
<evidence type="ECO:0000256" key="9">
    <source>
        <dbReference type="ARBA" id="ARBA00023235"/>
    </source>
</evidence>
<dbReference type="InterPro" id="IPR036291">
    <property type="entry name" value="NAD(P)-bd_dom_sf"/>
</dbReference>
<comment type="caution">
    <text evidence="13">The sequence shown here is derived from an EMBL/GenBank/DDBJ whole genome shotgun (WGS) entry which is preliminary data.</text>
</comment>
<dbReference type="RefSeq" id="WP_379927763.1">
    <property type="nucleotide sequence ID" value="NZ_JBHUMM010000002.1"/>
</dbReference>